<proteinExistence type="predicted"/>
<evidence type="ECO:0000313" key="1">
    <source>
        <dbReference type="EMBL" id="GFO46452.1"/>
    </source>
</evidence>
<name>A0AAV4DQA9_9GAST</name>
<dbReference type="Proteomes" id="UP000735302">
    <property type="component" value="Unassembled WGS sequence"/>
</dbReference>
<comment type="caution">
    <text evidence="1">The sequence shown here is derived from an EMBL/GenBank/DDBJ whole genome shotgun (WGS) entry which is preliminary data.</text>
</comment>
<dbReference type="EMBL" id="BLXT01008186">
    <property type="protein sequence ID" value="GFO46452.1"/>
    <property type="molecule type" value="Genomic_DNA"/>
</dbReference>
<gene>
    <name evidence="1" type="ORF">PoB_007295700</name>
</gene>
<organism evidence="1 2">
    <name type="scientific">Plakobranchus ocellatus</name>
    <dbReference type="NCBI Taxonomy" id="259542"/>
    <lineage>
        <taxon>Eukaryota</taxon>
        <taxon>Metazoa</taxon>
        <taxon>Spiralia</taxon>
        <taxon>Lophotrochozoa</taxon>
        <taxon>Mollusca</taxon>
        <taxon>Gastropoda</taxon>
        <taxon>Heterobranchia</taxon>
        <taxon>Euthyneura</taxon>
        <taxon>Panpulmonata</taxon>
        <taxon>Sacoglossa</taxon>
        <taxon>Placobranchoidea</taxon>
        <taxon>Plakobranchidae</taxon>
        <taxon>Plakobranchus</taxon>
    </lineage>
</organism>
<evidence type="ECO:0000313" key="2">
    <source>
        <dbReference type="Proteomes" id="UP000735302"/>
    </source>
</evidence>
<dbReference type="AlphaFoldDB" id="A0AAV4DQA9"/>
<accession>A0AAV4DQA9</accession>
<sequence length="722" mass="83210">MAYSALTPSQVDSKTFRVFGNTRCSAAAVRLFVLWSFLLQMVDFQILVKGFRYRESPRCNFSDFLQPEGPGGGEWTYKYAGFIHVAKVNGGLYTVTSNSPKRSYRANDDMPERQTCYKQYGPDLYAVEFEGLTPSYQCFRFLRRGEAVVQIALSDRKHNPVGICNLTLRFDHAPWISVKLYKTATEACPFTGGINFHEVIEYSRDHQQNPLCYNSYESLKSAPLRLESDCVKNEGFNIHFSHESCIPTGSHFGKSQKLLCMASWEQDGNGFALLRKENERAFYCARINFTANQEVKEMIVYLSWVCYRETDLNSHNKHLSIHTNYVRFRSPSKTVISLPCREQLQSCSPGCPDHSCIRTCRECLNSTGVRTEMDPDVVGSWFIGEPHGHTTMEITPWTVTNAKLGKLRSVTFDPDQRTALRSVLWDYYENGCYPRFVCMYYDTPAPGLMRYRLSNILSWPIPVLHDSSICTSENFIRPPVFGNPDSKYEKRPWDIAVTKRHELPPMPCIYPDSLPEVSAFVDEQNRTGCLTLRSRSSPRTFTIQYVDDYLDPYRDRVTYLPQPEQHKFRCVAAMTYIDTYKTVITQSSGFKLETLCWMIVDDETIVVVNTSSCNMQTAQGVIRRDPRYMVHLKWQLSLRGAGQELNKLCQITFEERERKWRARLAQQIDDPFRGEGRKDASRQGRNKASNLRCRLLFGFDQKNLSILLVTIISVLFRQIAVR</sequence>
<reference evidence="1 2" key="1">
    <citation type="journal article" date="2021" name="Elife">
        <title>Chloroplast acquisition without the gene transfer in kleptoplastic sea slugs, Plakobranchus ocellatus.</title>
        <authorList>
            <person name="Maeda T."/>
            <person name="Takahashi S."/>
            <person name="Yoshida T."/>
            <person name="Shimamura S."/>
            <person name="Takaki Y."/>
            <person name="Nagai Y."/>
            <person name="Toyoda A."/>
            <person name="Suzuki Y."/>
            <person name="Arimoto A."/>
            <person name="Ishii H."/>
            <person name="Satoh N."/>
            <person name="Nishiyama T."/>
            <person name="Hasebe M."/>
            <person name="Maruyama T."/>
            <person name="Minagawa J."/>
            <person name="Obokata J."/>
            <person name="Shigenobu S."/>
        </authorList>
    </citation>
    <scope>NUCLEOTIDE SEQUENCE [LARGE SCALE GENOMIC DNA]</scope>
</reference>
<keyword evidence="2" id="KW-1185">Reference proteome</keyword>
<protein>
    <submittedName>
        <fullName evidence="1">Uncharacterized protein</fullName>
    </submittedName>
</protein>